<evidence type="ECO:0008006" key="11">
    <source>
        <dbReference type="Google" id="ProtNLM"/>
    </source>
</evidence>
<dbReference type="SMART" id="SM00326">
    <property type="entry name" value="SH3"/>
    <property type="match status" value="1"/>
</dbReference>
<feature type="region of interest" description="Disordered" evidence="5">
    <location>
        <begin position="129"/>
        <end position="201"/>
    </location>
</feature>
<feature type="compositionally biased region" description="Polar residues" evidence="5">
    <location>
        <begin position="186"/>
        <end position="201"/>
    </location>
</feature>
<dbReference type="Gene3D" id="2.30.30.40">
    <property type="entry name" value="SH3 Domains"/>
    <property type="match status" value="1"/>
</dbReference>
<evidence type="ECO:0000256" key="1">
    <source>
        <dbReference type="ARBA" id="ARBA00022443"/>
    </source>
</evidence>
<dbReference type="InterPro" id="IPR001452">
    <property type="entry name" value="SH3_domain"/>
</dbReference>
<feature type="domain" description="Ras-GEF" evidence="7">
    <location>
        <begin position="1178"/>
        <end position="1412"/>
    </location>
</feature>
<evidence type="ECO:0000256" key="2">
    <source>
        <dbReference type="ARBA" id="ARBA00022658"/>
    </source>
</evidence>
<feature type="compositionally biased region" description="Polar residues" evidence="5">
    <location>
        <begin position="462"/>
        <end position="474"/>
    </location>
</feature>
<feature type="compositionally biased region" description="Low complexity" evidence="5">
    <location>
        <begin position="851"/>
        <end position="877"/>
    </location>
</feature>
<dbReference type="InterPro" id="IPR056685">
    <property type="entry name" value="DUF7783"/>
</dbReference>
<evidence type="ECO:0000256" key="4">
    <source>
        <dbReference type="PROSITE-ProRule" id="PRU00192"/>
    </source>
</evidence>
<feature type="region of interest" description="Disordered" evidence="5">
    <location>
        <begin position="711"/>
        <end position="881"/>
    </location>
</feature>
<dbReference type="GO" id="GO:0007265">
    <property type="term" value="P:Ras protein signal transduction"/>
    <property type="evidence" value="ECO:0007669"/>
    <property type="project" value="TreeGrafter"/>
</dbReference>
<dbReference type="InterPro" id="IPR023578">
    <property type="entry name" value="Ras_GEF_dom_sf"/>
</dbReference>
<name>A0AAX4KTD6_9TREE</name>
<feature type="compositionally biased region" description="Low complexity" evidence="5">
    <location>
        <begin position="799"/>
        <end position="813"/>
    </location>
</feature>
<dbReference type="GO" id="GO:0005886">
    <property type="term" value="C:plasma membrane"/>
    <property type="evidence" value="ECO:0007669"/>
    <property type="project" value="TreeGrafter"/>
</dbReference>
<dbReference type="SUPFAM" id="SSF50044">
    <property type="entry name" value="SH3-domain"/>
    <property type="match status" value="1"/>
</dbReference>
<keyword evidence="10" id="KW-1185">Reference proteome</keyword>
<dbReference type="PROSITE" id="PS50009">
    <property type="entry name" value="RASGEF_CAT"/>
    <property type="match status" value="1"/>
</dbReference>
<dbReference type="GeneID" id="91106432"/>
<dbReference type="CDD" id="cd00155">
    <property type="entry name" value="RasGEF"/>
    <property type="match status" value="1"/>
</dbReference>
<evidence type="ECO:0000259" key="7">
    <source>
        <dbReference type="PROSITE" id="PS50009"/>
    </source>
</evidence>
<dbReference type="InterPro" id="IPR008937">
    <property type="entry name" value="Ras-like_GEF"/>
</dbReference>
<feature type="domain" description="N-terminal Ras-GEF" evidence="8">
    <location>
        <begin position="975"/>
        <end position="1108"/>
    </location>
</feature>
<accession>A0AAX4KTD6</accession>
<proteinExistence type="predicted"/>
<dbReference type="SMART" id="SM00147">
    <property type="entry name" value="RasGEF"/>
    <property type="match status" value="1"/>
</dbReference>
<feature type="region of interest" description="Disordered" evidence="5">
    <location>
        <begin position="1"/>
        <end position="40"/>
    </location>
</feature>
<dbReference type="InterPro" id="IPR000651">
    <property type="entry name" value="Ras-like_Gua-exchang_fac_N"/>
</dbReference>
<gene>
    <name evidence="9" type="ORF">V865_007631</name>
</gene>
<evidence type="ECO:0000256" key="5">
    <source>
        <dbReference type="SAM" id="MobiDB-lite"/>
    </source>
</evidence>
<dbReference type="SUPFAM" id="SSF48366">
    <property type="entry name" value="Ras GEF"/>
    <property type="match status" value="1"/>
</dbReference>
<feature type="compositionally biased region" description="Low complexity" evidence="5">
    <location>
        <begin position="343"/>
        <end position="359"/>
    </location>
</feature>
<evidence type="ECO:0000313" key="9">
    <source>
        <dbReference type="EMBL" id="WWD09507.1"/>
    </source>
</evidence>
<keyword evidence="1 4" id="KW-0728">SH3 domain</keyword>
<dbReference type="Proteomes" id="UP001358614">
    <property type="component" value="Chromosome 2"/>
</dbReference>
<dbReference type="Gene3D" id="1.10.840.10">
    <property type="entry name" value="Ras guanine-nucleotide exchange factors catalytic domain"/>
    <property type="match status" value="1"/>
</dbReference>
<sequence>MIQHKSIPSSSSYHSTSGAGSSSQHVQPLPTPISPTNPARLPTHVQAIHDFDPSLLASTSSSNVNMYLSFKAGEIIRVHVRDATGWWDGEISGSARWANEGEDNTMKGLRRGWFPSNYVREMGWDGSFHRRDESSATSNASATSPTARHRESAQAHSQSHSSHARHTSAASHHSRASTSTSVSHQTPSPATSNDSNTLDPSFQTLMHPIVQSLSLLESAIHSNRKPHIQPATACVISSIRAALMQTDCLSKESTTLVTWPVLARERKIVLMELSKLVACAKTAGSLEGAEDQDDSKELEALAKAARGVFASVKRFLHLANEYGVTVTLVENPQEEPSEGPAIAKDSASNASSHSSATSTDDTDQSTIGKHRVNTSSSGNARLQEAFRNRAASIGDLRAARRRAGSPPPPLPTASIIASSSRTGRERSPSVMHTPMSATFSQGSGRSSPIASKSFRDRRVQGSMDSTFSQATAASSEDAHMPWEDTTPVPTPQATVVNRQLGSVADVHEAIGHAEDALLSIIAAFIGHIHSHNISSHPSSHAHLIEMTRETIDSVRELLTIVEAVGRNIGVRHKRPREIEALRIAKDQLYEVASKLVESAEIVANAPFSEFGEDSYDSEKARLLQSATGTLRSGKECVRLVKLCLPEDENVHLHATPRQSDVHGRQSTPRPSHTHEAPLVMREKPVGARGVHTLSGLHRKATSLSTLQKRYQHDGSMAQAPMEEEEEEEETEEEEEDQEVVQDFSKDEDLTMRPTMQPVMLGAPVNFPSRPTLQQHHTTPGLITTTRRPSEELLRALNETTNSGPRSRSSSLTSPAPPRIKHRSPSRSADLDKFTADYDIPLEPQRRASKGTLSASSRLSTYTSASSQVSVTSTAPTSIRSSDVSEFNAVLPQTPPVHDVPAFGALKVEIPSASHELSHATDKLALVDETPVKTQASLRPAPPVRSVTAPMPSANADVRFWVVAHDYDPREIAFNSDGAIIGASLAVLVEKMTPHDGPVDPTFNATFFFTFRLFTTPTQLLEAVMSRYDLQPPAAMVFGEKERAIWIERKVVPVRLRIYNFLKSWLDQHWREETDDVILDTLQVFAKDVVSVSLPAMGPRLADAVRRKMNGPMSAVSDRSSIHRPVSMDRMRSISQSGLLHPPSISGGLPPTPVISKILHSFLQRASAAGSNINITEFDTLELARQFTIMESKMFCAVVPEDLLQTGKKTIPELKALSTLSNQITGWVADSILNETDAKKRASLVKFFIKLADKCLMMYNFSTMFAVLAGLNSSTILRLKKTWDALPTKYKVTIERLRGVIEHTKNHAAYRVRLREAPTPCLPFLGLILTDITFTSDGNPSTRPSVLEPDIILINQDKYNKLGRIAIDFKRYQEPFNFHELEAVQTFLKRVLTERGSGSVDALYRKSLMLEPRQGSERFSSNVERPNWLSGKI</sequence>
<feature type="compositionally biased region" description="Low complexity" evidence="5">
    <location>
        <begin position="1"/>
        <end position="23"/>
    </location>
</feature>
<dbReference type="PROSITE" id="PS50002">
    <property type="entry name" value="SH3"/>
    <property type="match status" value="1"/>
</dbReference>
<dbReference type="Pfam" id="PF07653">
    <property type="entry name" value="SH3_2"/>
    <property type="match status" value="1"/>
</dbReference>
<evidence type="ECO:0000259" key="6">
    <source>
        <dbReference type="PROSITE" id="PS50002"/>
    </source>
</evidence>
<keyword evidence="2 3" id="KW-0344">Guanine-nucleotide releasing factor</keyword>
<dbReference type="EMBL" id="CP144090">
    <property type="protein sequence ID" value="WWD09507.1"/>
    <property type="molecule type" value="Genomic_DNA"/>
</dbReference>
<feature type="compositionally biased region" description="Low complexity" evidence="5">
    <location>
        <begin position="135"/>
        <end position="146"/>
    </location>
</feature>
<dbReference type="PANTHER" id="PTHR23113:SF354">
    <property type="entry name" value="BUD SITE SELECTION PROTEIN 5"/>
    <property type="match status" value="1"/>
</dbReference>
<feature type="compositionally biased region" description="Acidic residues" evidence="5">
    <location>
        <begin position="721"/>
        <end position="739"/>
    </location>
</feature>
<dbReference type="CDD" id="cd11883">
    <property type="entry name" value="SH3_Sdc25"/>
    <property type="match status" value="1"/>
</dbReference>
<protein>
    <recommendedName>
        <fullName evidence="11">Guanyl nucleotide exchange factor Sql2</fullName>
    </recommendedName>
</protein>
<feature type="region of interest" description="Disordered" evidence="5">
    <location>
        <begin position="653"/>
        <end position="681"/>
    </location>
</feature>
<reference evidence="9 10" key="1">
    <citation type="submission" date="2024-01" db="EMBL/GenBank/DDBJ databases">
        <title>Comparative genomics of Cryptococcus and Kwoniella reveals pathogenesis evolution and contrasting modes of karyotype evolution via chromosome fusion or intercentromeric recombination.</title>
        <authorList>
            <person name="Coelho M.A."/>
            <person name="David-Palma M."/>
            <person name="Shea T."/>
            <person name="Bowers K."/>
            <person name="McGinley-Smith S."/>
            <person name="Mohammad A.W."/>
            <person name="Gnirke A."/>
            <person name="Yurkov A.M."/>
            <person name="Nowrousian M."/>
            <person name="Sun S."/>
            <person name="Cuomo C.A."/>
            <person name="Heitman J."/>
        </authorList>
    </citation>
    <scope>NUCLEOTIDE SEQUENCE [LARGE SCALE GENOMIC DNA]</scope>
    <source>
        <strain evidence="9 10">PYCC6329</strain>
    </source>
</reference>
<dbReference type="RefSeq" id="XP_066087474.1">
    <property type="nucleotide sequence ID" value="XM_066231377.1"/>
</dbReference>
<dbReference type="Pfam" id="PF25006">
    <property type="entry name" value="DUF7783"/>
    <property type="match status" value="1"/>
</dbReference>
<feature type="compositionally biased region" description="Polar residues" evidence="5">
    <location>
        <begin position="768"/>
        <end position="786"/>
    </location>
</feature>
<dbReference type="InterPro" id="IPR036964">
    <property type="entry name" value="RASGEF_cat_dom_sf"/>
</dbReference>
<feature type="region of interest" description="Disordered" evidence="5">
    <location>
        <begin position="333"/>
        <end position="382"/>
    </location>
</feature>
<feature type="compositionally biased region" description="Low complexity" evidence="5">
    <location>
        <begin position="154"/>
        <end position="185"/>
    </location>
</feature>
<evidence type="ECO:0000313" key="10">
    <source>
        <dbReference type="Proteomes" id="UP001358614"/>
    </source>
</evidence>
<dbReference type="PANTHER" id="PTHR23113">
    <property type="entry name" value="GUANINE NUCLEOTIDE EXCHANGE FACTOR"/>
    <property type="match status" value="1"/>
</dbReference>
<dbReference type="Gene3D" id="1.20.870.10">
    <property type="entry name" value="Son of sevenless (SoS) protein Chain: S domain 1"/>
    <property type="match status" value="1"/>
</dbReference>
<feature type="compositionally biased region" description="Polar residues" evidence="5">
    <location>
        <begin position="435"/>
        <end position="450"/>
    </location>
</feature>
<dbReference type="SMART" id="SM00229">
    <property type="entry name" value="RasGEFN"/>
    <property type="match status" value="1"/>
</dbReference>
<dbReference type="Pfam" id="PF00617">
    <property type="entry name" value="RasGEF"/>
    <property type="match status" value="1"/>
</dbReference>
<evidence type="ECO:0000256" key="3">
    <source>
        <dbReference type="PROSITE-ProRule" id="PRU00168"/>
    </source>
</evidence>
<dbReference type="CDD" id="cd06224">
    <property type="entry name" value="REM"/>
    <property type="match status" value="1"/>
</dbReference>
<dbReference type="InterPro" id="IPR001895">
    <property type="entry name" value="RASGEF_cat_dom"/>
</dbReference>
<feature type="domain" description="SH3" evidence="6">
    <location>
        <begin position="40"/>
        <end position="124"/>
    </location>
</feature>
<feature type="region of interest" description="Disordered" evidence="5">
    <location>
        <begin position="399"/>
        <end position="480"/>
    </location>
</feature>
<evidence type="ECO:0000259" key="8">
    <source>
        <dbReference type="PROSITE" id="PS50212"/>
    </source>
</evidence>
<feature type="compositionally biased region" description="Basic and acidic residues" evidence="5">
    <location>
        <begin position="672"/>
        <end position="681"/>
    </location>
</feature>
<dbReference type="GO" id="GO:0005085">
    <property type="term" value="F:guanyl-nucleotide exchange factor activity"/>
    <property type="evidence" value="ECO:0007669"/>
    <property type="project" value="UniProtKB-KW"/>
</dbReference>
<dbReference type="KEGG" id="ker:91106432"/>
<dbReference type="Pfam" id="PF00618">
    <property type="entry name" value="RasGEF_N"/>
    <property type="match status" value="1"/>
</dbReference>
<organism evidence="9 10">
    <name type="scientific">Kwoniella europaea PYCC6329</name>
    <dbReference type="NCBI Taxonomy" id="1423913"/>
    <lineage>
        <taxon>Eukaryota</taxon>
        <taxon>Fungi</taxon>
        <taxon>Dikarya</taxon>
        <taxon>Basidiomycota</taxon>
        <taxon>Agaricomycotina</taxon>
        <taxon>Tremellomycetes</taxon>
        <taxon>Tremellales</taxon>
        <taxon>Cryptococcaceae</taxon>
        <taxon>Kwoniella</taxon>
    </lineage>
</organism>
<dbReference type="InterPro" id="IPR036028">
    <property type="entry name" value="SH3-like_dom_sf"/>
</dbReference>
<dbReference type="PROSITE" id="PS50212">
    <property type="entry name" value="RASGEF_NTER"/>
    <property type="match status" value="1"/>
</dbReference>